<dbReference type="GO" id="GO:0005737">
    <property type="term" value="C:cytoplasm"/>
    <property type="evidence" value="ECO:0000318"/>
    <property type="project" value="GO_Central"/>
</dbReference>
<dbReference type="SUPFAM" id="SSF54695">
    <property type="entry name" value="POZ domain"/>
    <property type="match status" value="1"/>
</dbReference>
<evidence type="ECO:0000313" key="8">
    <source>
        <dbReference type="WormBase" id="Y60A3A.18"/>
    </source>
</evidence>
<dbReference type="FunCoup" id="Q9U1Y9">
    <property type="interactions" value="324"/>
</dbReference>
<dbReference type="PANTHER" id="PTHR11165">
    <property type="entry name" value="SKP1"/>
    <property type="match status" value="1"/>
</dbReference>
<dbReference type="AlphaFoldDB" id="Q9U1Y9"/>
<dbReference type="FunFam" id="3.30.710.10:FF:000026">
    <property type="entry name" value="E3 ubiquitin ligase complex SCF subunit"/>
    <property type="match status" value="1"/>
</dbReference>
<dbReference type="InterPro" id="IPR016897">
    <property type="entry name" value="SKP1"/>
</dbReference>
<evidence type="ECO:0000313" key="6">
    <source>
        <dbReference type="EMBL" id="CAB60402.1"/>
    </source>
</evidence>
<sequence length="159" mass="17988">MSDADSQKQIKLISSDDKTFTVSRKVISQSKTISGFTSEDTIPLPKVTSAILEKIITWCEHHADDEPKKVEKIEKGNKKTVEISEWDAEFMKVDQGTLFEIILAANYLDIRGLLEVTTQNVANMMKGKTPSQVRTLFKIDNFSEEELEAMKKGNAWCED</sequence>
<dbReference type="SMR" id="Q9U1Y9"/>
<reference evidence="6 7" key="1">
    <citation type="journal article" date="1998" name="Science">
        <title>Genome sequence of the nematode C. elegans: a platform for investigating biology.</title>
        <authorList>
            <consortium name="The C. elegans sequencing consortium"/>
            <person name="Sulson J.E."/>
            <person name="Waterston R."/>
        </authorList>
    </citation>
    <scope>NUCLEOTIDE SEQUENCE [LARGE SCALE GENOMIC DNA]</scope>
    <source>
        <strain evidence="6 7">Bristol N2</strain>
    </source>
</reference>
<protein>
    <recommendedName>
        <fullName evidence="3">Skp1-related protein</fullName>
    </recommendedName>
</protein>
<gene>
    <name evidence="6 8" type="primary">skr-4</name>
    <name evidence="6" type="ORF">CELE_Y60A3A.18</name>
    <name evidence="8" type="ORF">Y60A3A.18</name>
</gene>
<dbReference type="SMART" id="SM00512">
    <property type="entry name" value="Skp1"/>
    <property type="match status" value="1"/>
</dbReference>
<proteinExistence type="evidence at protein level"/>
<dbReference type="PhylomeDB" id="Q9U1Y9"/>
<dbReference type="Bgee" id="WBGene00004810">
    <property type="expression patterns" value="Expressed in adult organism and 1 other cell type or tissue"/>
</dbReference>
<evidence type="ECO:0000256" key="2">
    <source>
        <dbReference type="ARBA" id="ARBA00022786"/>
    </source>
</evidence>
<comment type="similarity">
    <text evidence="1 3">Belongs to the SKP1 family.</text>
</comment>
<evidence type="ECO:0000259" key="4">
    <source>
        <dbReference type="Pfam" id="PF01466"/>
    </source>
</evidence>
<dbReference type="GO" id="GO:0005634">
    <property type="term" value="C:nucleus"/>
    <property type="evidence" value="ECO:0000318"/>
    <property type="project" value="GO_Central"/>
</dbReference>
<evidence type="ECO:0000256" key="3">
    <source>
        <dbReference type="PIRNR" id="PIRNR028729"/>
    </source>
</evidence>
<evidence type="ECO:0000259" key="5">
    <source>
        <dbReference type="Pfam" id="PF03931"/>
    </source>
</evidence>
<dbReference type="EMBL" id="BX284605">
    <property type="protein sequence ID" value="CAB60402.1"/>
    <property type="molecule type" value="Genomic_DNA"/>
</dbReference>
<dbReference type="GeneID" id="191762"/>
<dbReference type="HOGENOM" id="CLU_059252_6_1_1"/>
<dbReference type="InterPro" id="IPR036296">
    <property type="entry name" value="SKP1-like_dim_sf"/>
</dbReference>
<comment type="pathway">
    <text evidence="3">Protein modification; protein ubiquitination.</text>
</comment>
<dbReference type="UCSC" id="Y60A3A.18">
    <property type="organism name" value="c. elegans"/>
</dbReference>
<keyword evidence="2 3" id="KW-0833">Ubl conjugation pathway</keyword>
<name>Q9U1Y9_CAEEL</name>
<dbReference type="UniPathway" id="UPA00143"/>
<dbReference type="InterPro" id="IPR016073">
    <property type="entry name" value="Skp1_comp_POZ"/>
</dbReference>
<dbReference type="GO" id="GO:0016567">
    <property type="term" value="P:protein ubiquitination"/>
    <property type="evidence" value="ECO:0007669"/>
    <property type="project" value="UniProtKB-UniPathway"/>
</dbReference>
<dbReference type="Pfam" id="PF01466">
    <property type="entry name" value="Skp1"/>
    <property type="match status" value="1"/>
</dbReference>
<dbReference type="GO" id="GO:0031146">
    <property type="term" value="P:SCF-dependent proteasomal ubiquitin-dependent protein catabolic process"/>
    <property type="evidence" value="ECO:0000318"/>
    <property type="project" value="GO_Central"/>
</dbReference>
<evidence type="ECO:0000256" key="1">
    <source>
        <dbReference type="ARBA" id="ARBA00009993"/>
    </source>
</evidence>
<dbReference type="PaxDb" id="6239-Y60A3A.18"/>
<feature type="domain" description="SKP1 component dimerisation" evidence="4">
    <location>
        <begin position="112"/>
        <end position="157"/>
    </location>
</feature>
<dbReference type="WormBase" id="Y60A3A.18">
    <property type="protein sequence ID" value="CE24523"/>
    <property type="gene ID" value="WBGene00004810"/>
    <property type="gene designation" value="skr-4"/>
</dbReference>
<evidence type="ECO:0000313" key="7">
    <source>
        <dbReference type="Proteomes" id="UP000001940"/>
    </source>
</evidence>
<dbReference type="PIRSF" id="PIRSF028729">
    <property type="entry name" value="E3_ubiquit_lig_SCF_Skp"/>
    <property type="match status" value="1"/>
</dbReference>
<dbReference type="InterPro" id="IPR016072">
    <property type="entry name" value="Skp1_comp_dimer"/>
</dbReference>
<dbReference type="CDD" id="cd18322">
    <property type="entry name" value="BTB_POZ_SKP1"/>
    <property type="match status" value="1"/>
</dbReference>
<dbReference type="AGR" id="WB:WBGene00004810"/>
<dbReference type="OMA" id="ANMIKGH"/>
<dbReference type="Pfam" id="PF03931">
    <property type="entry name" value="Skp1_POZ"/>
    <property type="match status" value="1"/>
</dbReference>
<dbReference type="PeptideAtlas" id="Q9U1Y9"/>
<keyword evidence="9" id="KW-1267">Proteomics identification</keyword>
<evidence type="ECO:0007829" key="9">
    <source>
        <dbReference type="PeptideAtlas" id="Q9U1Y9"/>
    </source>
</evidence>
<dbReference type="SUPFAM" id="SSF81382">
    <property type="entry name" value="Skp1 dimerisation domain-like"/>
    <property type="match status" value="1"/>
</dbReference>
<dbReference type="STRING" id="6239.Y60A3A.18.1"/>
<dbReference type="InterPro" id="IPR011333">
    <property type="entry name" value="SKP1/BTB/POZ_sf"/>
</dbReference>
<comment type="function">
    <text evidence="3">Probable essential component of SCF (SKP1-CUL1-F-box protein) E3 ubiquitin-protein ligase complexes, which mediate the ubiquitination and subsequent proteasomal degradation of target proteins. Regulates cell proliferation during embryonic and larval development.</text>
</comment>
<dbReference type="RefSeq" id="NP_507857.1">
    <property type="nucleotide sequence ID" value="NM_075456.7"/>
</dbReference>
<dbReference type="InParanoid" id="Q9U1Y9"/>
<dbReference type="GO" id="GO:0097602">
    <property type="term" value="F:cullin family protein binding"/>
    <property type="evidence" value="ECO:0000318"/>
    <property type="project" value="GO_Central"/>
</dbReference>
<dbReference type="OrthoDB" id="2342932at2759"/>
<dbReference type="eggNOG" id="KOG1724">
    <property type="taxonomic scope" value="Eukaryota"/>
</dbReference>
<dbReference type="Gene3D" id="3.30.710.10">
    <property type="entry name" value="Potassium Channel Kv1.1, Chain A"/>
    <property type="match status" value="1"/>
</dbReference>
<feature type="domain" description="SKP1 component POZ" evidence="5">
    <location>
        <begin position="9"/>
        <end position="63"/>
    </location>
</feature>
<accession>Q9U1Y9</accession>
<dbReference type="CTD" id="191762"/>
<dbReference type="InterPro" id="IPR001232">
    <property type="entry name" value="SKP1-like"/>
</dbReference>
<keyword evidence="7" id="KW-1185">Reference proteome</keyword>
<dbReference type="KEGG" id="cel:CELE_Y60A3A.18"/>
<organism evidence="6 7">
    <name type="scientific">Caenorhabditis elegans</name>
    <dbReference type="NCBI Taxonomy" id="6239"/>
    <lineage>
        <taxon>Eukaryota</taxon>
        <taxon>Metazoa</taxon>
        <taxon>Ecdysozoa</taxon>
        <taxon>Nematoda</taxon>
        <taxon>Chromadorea</taxon>
        <taxon>Rhabditida</taxon>
        <taxon>Rhabditina</taxon>
        <taxon>Rhabditomorpha</taxon>
        <taxon>Rhabditoidea</taxon>
        <taxon>Rhabditidae</taxon>
        <taxon>Peloderinae</taxon>
        <taxon>Caenorhabditis</taxon>
    </lineage>
</organism>
<dbReference type="Proteomes" id="UP000001940">
    <property type="component" value="Chromosome V"/>
</dbReference>